<dbReference type="GO" id="GO:0016491">
    <property type="term" value="F:oxidoreductase activity"/>
    <property type="evidence" value="ECO:0007669"/>
    <property type="project" value="UniProtKB-KW"/>
</dbReference>
<dbReference type="GO" id="GO:0046872">
    <property type="term" value="F:metal ion binding"/>
    <property type="evidence" value="ECO:0007669"/>
    <property type="project" value="UniProtKB-KW"/>
</dbReference>
<dbReference type="Pfam" id="PF14226">
    <property type="entry name" value="DIOX_N"/>
    <property type="match status" value="1"/>
</dbReference>
<evidence type="ECO:0000313" key="8">
    <source>
        <dbReference type="Proteomes" id="UP001420932"/>
    </source>
</evidence>
<reference evidence="7 8" key="1">
    <citation type="submission" date="2024-01" db="EMBL/GenBank/DDBJ databases">
        <title>Genome assemblies of Stephania.</title>
        <authorList>
            <person name="Yang L."/>
        </authorList>
    </citation>
    <scope>NUCLEOTIDE SEQUENCE [LARGE SCALE GENOMIC DNA]</scope>
    <source>
        <strain evidence="7">YNDBR</strain>
        <tissue evidence="7">Leaf</tissue>
    </source>
</reference>
<dbReference type="InterPro" id="IPR005123">
    <property type="entry name" value="Oxoglu/Fe-dep_dioxygenase_dom"/>
</dbReference>
<dbReference type="InterPro" id="IPR050231">
    <property type="entry name" value="Iron_ascorbate_oxido_reductase"/>
</dbReference>
<dbReference type="Gene3D" id="2.60.120.330">
    <property type="entry name" value="B-lactam Antibiotic, Isopenicillin N Synthase, Chain"/>
    <property type="match status" value="1"/>
</dbReference>
<keyword evidence="8" id="KW-1185">Reference proteome</keyword>
<dbReference type="InterPro" id="IPR044861">
    <property type="entry name" value="IPNS-like_FE2OG_OXY"/>
</dbReference>
<dbReference type="InterPro" id="IPR027443">
    <property type="entry name" value="IPNS-like_sf"/>
</dbReference>
<dbReference type="SUPFAM" id="SSF51197">
    <property type="entry name" value="Clavaminate synthase-like"/>
    <property type="match status" value="1"/>
</dbReference>
<dbReference type="Proteomes" id="UP001420932">
    <property type="component" value="Unassembled WGS sequence"/>
</dbReference>
<evidence type="ECO:0000256" key="5">
    <source>
        <dbReference type="RuleBase" id="RU003682"/>
    </source>
</evidence>
<name>A0AAP0JXZ5_9MAGN</name>
<organism evidence="7 8">
    <name type="scientific">Stephania yunnanensis</name>
    <dbReference type="NCBI Taxonomy" id="152371"/>
    <lineage>
        <taxon>Eukaryota</taxon>
        <taxon>Viridiplantae</taxon>
        <taxon>Streptophyta</taxon>
        <taxon>Embryophyta</taxon>
        <taxon>Tracheophyta</taxon>
        <taxon>Spermatophyta</taxon>
        <taxon>Magnoliopsida</taxon>
        <taxon>Ranunculales</taxon>
        <taxon>Menispermaceae</taxon>
        <taxon>Menispermoideae</taxon>
        <taxon>Cissampelideae</taxon>
        <taxon>Stephania</taxon>
    </lineage>
</organism>
<evidence type="ECO:0000256" key="1">
    <source>
        <dbReference type="ARBA" id="ARBA00022723"/>
    </source>
</evidence>
<comment type="caution">
    <text evidence="7">The sequence shown here is derived from an EMBL/GenBank/DDBJ whole genome shotgun (WGS) entry which is preliminary data.</text>
</comment>
<keyword evidence="3 5" id="KW-0408">Iron</keyword>
<evidence type="ECO:0000256" key="4">
    <source>
        <dbReference type="ARBA" id="ARBA00057022"/>
    </source>
</evidence>
<feature type="domain" description="Fe2OG dioxygenase" evidence="6">
    <location>
        <begin position="162"/>
        <end position="263"/>
    </location>
</feature>
<comment type="similarity">
    <text evidence="5">Belongs to the iron/ascorbate-dependent oxidoreductase family.</text>
</comment>
<keyword evidence="1 5" id="KW-0479">Metal-binding</keyword>
<evidence type="ECO:0000256" key="2">
    <source>
        <dbReference type="ARBA" id="ARBA00023002"/>
    </source>
</evidence>
<accession>A0AAP0JXZ5</accession>
<dbReference type="AlphaFoldDB" id="A0AAP0JXZ5"/>
<evidence type="ECO:0000313" key="7">
    <source>
        <dbReference type="EMBL" id="KAK9141573.1"/>
    </source>
</evidence>
<dbReference type="Pfam" id="PF03171">
    <property type="entry name" value="2OG-FeII_Oxy"/>
    <property type="match status" value="1"/>
</dbReference>
<dbReference type="PANTHER" id="PTHR47990">
    <property type="entry name" value="2-OXOGLUTARATE (2OG) AND FE(II)-DEPENDENT OXYGENASE SUPERFAMILY PROTEIN-RELATED"/>
    <property type="match status" value="1"/>
</dbReference>
<comment type="function">
    <text evidence="4">Probable 2-oxoglutarate-dependent dioxygenase that may be involved in glucosinolates biosynthesis. May play a role in the production of aliphatic glucosinolates.</text>
</comment>
<evidence type="ECO:0000259" key="6">
    <source>
        <dbReference type="PROSITE" id="PS51471"/>
    </source>
</evidence>
<gene>
    <name evidence="7" type="ORF">Syun_010973</name>
</gene>
<protein>
    <recommendedName>
        <fullName evidence="6">Fe2OG dioxygenase domain-containing protein</fullName>
    </recommendedName>
</protein>
<dbReference type="InterPro" id="IPR026992">
    <property type="entry name" value="DIOX_N"/>
</dbReference>
<proteinExistence type="inferred from homology"/>
<sequence length="314" mass="36106">MGSLEFPIGPPVVNFCKQDLKPGTSQWDYLKYQVKHALEEYGCFKVVYDKVPSDFRNDVFDGLKELFNLPTETKHRISYGRAFNCYLTSPQPTLFESIGVEGADVFEMAQSFTNTLWPEGNPNFCKTFNSYAKQISEIDHAVRRMVLEMFGVEKYYDEHFESSCKVLRLMKYKAPETNEKRVGIESHTDEGIVTVIHQNQIEGLEIQSKDGEWISVELSPHSFFVIIGDVLMGWTNGRLRAPQHRVCVRGYNDRYSLALFSMPKPGSIVKAPEELVDEEHPLQFKPFEYDKFYEFLCSDVGLNSKSFLEDFCGA</sequence>
<dbReference type="EMBL" id="JBBNAF010000005">
    <property type="protein sequence ID" value="KAK9141573.1"/>
    <property type="molecule type" value="Genomic_DNA"/>
</dbReference>
<evidence type="ECO:0000256" key="3">
    <source>
        <dbReference type="ARBA" id="ARBA00023004"/>
    </source>
</evidence>
<keyword evidence="2 5" id="KW-0560">Oxidoreductase</keyword>
<dbReference type="PROSITE" id="PS51471">
    <property type="entry name" value="FE2OG_OXY"/>
    <property type="match status" value="1"/>
</dbReference>
<dbReference type="FunFam" id="2.60.120.330:FF:000022">
    <property type="entry name" value="Probable 2-oxoglutarate-dependent dioxygenase AOP1.2"/>
    <property type="match status" value="1"/>
</dbReference>